<protein>
    <recommendedName>
        <fullName evidence="10">FIP-RBD domain-containing protein</fullName>
    </recommendedName>
</protein>
<evidence type="ECO:0000313" key="11">
    <source>
        <dbReference type="EMBL" id="KAJ8910285.1"/>
    </source>
</evidence>
<dbReference type="InterPro" id="IPR057316">
    <property type="entry name" value="Rab11-FIP3/4_dom"/>
</dbReference>
<keyword evidence="5" id="KW-0967">Endosome</keyword>
<sequence>MMSPTTTAVETSKENSTANHNPSFVISSADGLGTVDENKSQCSSLSDVENYEWTAENADLDSDTTTNVNGNSNPSETTSPSNGINRNSWLRTSLRRSPNSQQDNISNRRWSSFRHSGRRQQLGSHALASQLYRSSSFNSSGRSSTCDTTDDMHSDASLEEDVHELHNKFHLLQQQVGVLQDNANQNDERYTRTKADNAALQARVIMLEEQLRDTELRYEEKLQDEQRRYKELLARMEREKQLQLENASIRLHASEMECSNLKEEITRQRTQIDRFEIQRQEMVDQIQDLTNELNQSKEEVKILKEHDNRLKRDYDIQTQLIDELSKEIERLRTETRTPALPTTSPEILRLEELHEEMSALRAENTHLQEANEELQASLLHAGLETGRMLTIRENNLAAELEVMSQDEVQKALKEQQEVNRQLRTYIEGILLNIVENHPQLLEVKHQRPIK</sequence>
<evidence type="ECO:0000256" key="7">
    <source>
        <dbReference type="ARBA" id="ARBA00023136"/>
    </source>
</evidence>
<feature type="coiled-coil region" evidence="8">
    <location>
        <begin position="190"/>
        <end position="377"/>
    </location>
</feature>
<dbReference type="Pfam" id="PF09457">
    <property type="entry name" value="RBD-FIP"/>
    <property type="match status" value="1"/>
</dbReference>
<dbReference type="FunFam" id="1.20.5.2440:FF:000003">
    <property type="entry name" value="Nuclear fallout, isoform D"/>
    <property type="match status" value="1"/>
</dbReference>
<keyword evidence="7" id="KW-0472">Membrane</keyword>
<feature type="compositionally biased region" description="Low complexity" evidence="9">
    <location>
        <begin position="134"/>
        <end position="144"/>
    </location>
</feature>
<keyword evidence="6 8" id="KW-0175">Coiled coil</keyword>
<dbReference type="GO" id="GO:0030139">
    <property type="term" value="C:endocytic vesicle"/>
    <property type="evidence" value="ECO:0007669"/>
    <property type="project" value="TreeGrafter"/>
</dbReference>
<feature type="compositionally biased region" description="Low complexity" evidence="9">
    <location>
        <begin position="69"/>
        <end position="83"/>
    </location>
</feature>
<dbReference type="GO" id="GO:0055038">
    <property type="term" value="C:recycling endosome membrane"/>
    <property type="evidence" value="ECO:0007669"/>
    <property type="project" value="UniProtKB-SubCell"/>
</dbReference>
<reference evidence="11 12" key="1">
    <citation type="journal article" date="2023" name="Insect Mol. Biol.">
        <title>Genome sequencing provides insights into the evolution of gene families encoding plant cell wall-degrading enzymes in longhorned beetles.</title>
        <authorList>
            <person name="Shin N.R."/>
            <person name="Okamura Y."/>
            <person name="Kirsch R."/>
            <person name="Pauchet Y."/>
        </authorList>
    </citation>
    <scope>NUCLEOTIDE SEQUENCE [LARGE SCALE GENOMIC DNA]</scope>
    <source>
        <strain evidence="11">EAD_L_NR</strain>
    </source>
</reference>
<dbReference type="GO" id="GO:0032465">
    <property type="term" value="P:regulation of cytokinesis"/>
    <property type="evidence" value="ECO:0007669"/>
    <property type="project" value="TreeGrafter"/>
</dbReference>
<dbReference type="PROSITE" id="PS51511">
    <property type="entry name" value="FIP_RBD"/>
    <property type="match status" value="1"/>
</dbReference>
<dbReference type="InterPro" id="IPR037245">
    <property type="entry name" value="FIP-RBD_C_sf"/>
</dbReference>
<dbReference type="SUPFAM" id="SSF144270">
    <property type="entry name" value="Eferin C-derminal domain-like"/>
    <property type="match status" value="1"/>
</dbReference>
<dbReference type="PANTHER" id="PTHR15726:SF7">
    <property type="entry name" value="NUCLEAR FALLOUT, ISOFORM J"/>
    <property type="match status" value="1"/>
</dbReference>
<evidence type="ECO:0000259" key="10">
    <source>
        <dbReference type="PROSITE" id="PS51511"/>
    </source>
</evidence>
<evidence type="ECO:0000256" key="2">
    <source>
        <dbReference type="ARBA" id="ARBA00004626"/>
    </source>
</evidence>
<dbReference type="Proteomes" id="UP001159042">
    <property type="component" value="Unassembled WGS sequence"/>
</dbReference>
<dbReference type="Gene3D" id="1.20.5.2440">
    <property type="match status" value="1"/>
</dbReference>
<feature type="region of interest" description="Disordered" evidence="9">
    <location>
        <begin position="56"/>
        <end position="155"/>
    </location>
</feature>
<dbReference type="GO" id="GO:0032456">
    <property type="term" value="P:endocytic recycling"/>
    <property type="evidence" value="ECO:0007669"/>
    <property type="project" value="TreeGrafter"/>
</dbReference>
<evidence type="ECO:0000256" key="9">
    <source>
        <dbReference type="SAM" id="MobiDB-lite"/>
    </source>
</evidence>
<keyword evidence="12" id="KW-1185">Reference proteome</keyword>
<feature type="compositionally biased region" description="Polar residues" evidence="9">
    <location>
        <begin position="84"/>
        <end position="110"/>
    </location>
</feature>
<evidence type="ECO:0000313" key="12">
    <source>
        <dbReference type="Proteomes" id="UP001159042"/>
    </source>
</evidence>
<feature type="domain" description="FIP-RBD" evidence="10">
    <location>
        <begin position="382"/>
        <end position="444"/>
    </location>
</feature>
<dbReference type="GO" id="GO:0032154">
    <property type="term" value="C:cleavage furrow"/>
    <property type="evidence" value="ECO:0007669"/>
    <property type="project" value="UniProtKB-SubCell"/>
</dbReference>
<evidence type="ECO:0000256" key="1">
    <source>
        <dbReference type="ARBA" id="ARBA00004214"/>
    </source>
</evidence>
<dbReference type="PANTHER" id="PTHR15726">
    <property type="entry name" value="RAB11-FAMILY INTERACTING PROTEIN"/>
    <property type="match status" value="1"/>
</dbReference>
<dbReference type="AlphaFoldDB" id="A0AAV8V7T1"/>
<dbReference type="Pfam" id="PF25450">
    <property type="entry name" value="Rab11-FIP3"/>
    <property type="match status" value="1"/>
</dbReference>
<accession>A0AAV8V7T1</accession>
<comment type="subcellular location">
    <subcellularLocation>
        <location evidence="2">Cleavage furrow</location>
    </subcellularLocation>
    <subcellularLocation>
        <location evidence="1">Midbody</location>
    </subcellularLocation>
    <subcellularLocation>
        <location evidence="3">Recycling endosome membrane</location>
        <topology evidence="3">Peripheral membrane protein</topology>
    </subcellularLocation>
</comment>
<dbReference type="InterPro" id="IPR051977">
    <property type="entry name" value="Rab11-interacting_regulator"/>
</dbReference>
<evidence type="ECO:0000256" key="6">
    <source>
        <dbReference type="ARBA" id="ARBA00023054"/>
    </source>
</evidence>
<evidence type="ECO:0000256" key="4">
    <source>
        <dbReference type="ARBA" id="ARBA00022448"/>
    </source>
</evidence>
<keyword evidence="4" id="KW-0813">Transport</keyword>
<organism evidence="11 12">
    <name type="scientific">Exocentrus adspersus</name>
    <dbReference type="NCBI Taxonomy" id="1586481"/>
    <lineage>
        <taxon>Eukaryota</taxon>
        <taxon>Metazoa</taxon>
        <taxon>Ecdysozoa</taxon>
        <taxon>Arthropoda</taxon>
        <taxon>Hexapoda</taxon>
        <taxon>Insecta</taxon>
        <taxon>Pterygota</taxon>
        <taxon>Neoptera</taxon>
        <taxon>Endopterygota</taxon>
        <taxon>Coleoptera</taxon>
        <taxon>Polyphaga</taxon>
        <taxon>Cucujiformia</taxon>
        <taxon>Chrysomeloidea</taxon>
        <taxon>Cerambycidae</taxon>
        <taxon>Lamiinae</taxon>
        <taxon>Acanthocinini</taxon>
        <taxon>Exocentrus</taxon>
    </lineage>
</organism>
<gene>
    <name evidence="11" type="ORF">NQ315_016102</name>
</gene>
<evidence type="ECO:0000256" key="3">
    <source>
        <dbReference type="ARBA" id="ARBA00004654"/>
    </source>
</evidence>
<feature type="region of interest" description="Disordered" evidence="9">
    <location>
        <begin position="1"/>
        <end position="24"/>
    </location>
</feature>
<evidence type="ECO:0000256" key="8">
    <source>
        <dbReference type="SAM" id="Coils"/>
    </source>
</evidence>
<dbReference type="SUPFAM" id="SSF57997">
    <property type="entry name" value="Tropomyosin"/>
    <property type="match status" value="1"/>
</dbReference>
<comment type="caution">
    <text evidence="11">The sequence shown here is derived from an EMBL/GenBank/DDBJ whole genome shotgun (WGS) entry which is preliminary data.</text>
</comment>
<dbReference type="GO" id="GO:0030496">
    <property type="term" value="C:midbody"/>
    <property type="evidence" value="ECO:0007669"/>
    <property type="project" value="UniProtKB-SubCell"/>
</dbReference>
<evidence type="ECO:0000256" key="5">
    <source>
        <dbReference type="ARBA" id="ARBA00022753"/>
    </source>
</evidence>
<dbReference type="InterPro" id="IPR019018">
    <property type="entry name" value="Rab-bd_FIP-RBD"/>
</dbReference>
<name>A0AAV8V7T1_9CUCU</name>
<dbReference type="EMBL" id="JANEYG010000324">
    <property type="protein sequence ID" value="KAJ8910285.1"/>
    <property type="molecule type" value="Genomic_DNA"/>
</dbReference>
<proteinExistence type="predicted"/>